<protein>
    <submittedName>
        <fullName evidence="10">General substrate transporter</fullName>
    </submittedName>
</protein>
<dbReference type="FunFam" id="1.20.1250.20:FF:000026">
    <property type="entry name" value="MFS quinate transporter QutD"/>
    <property type="match status" value="1"/>
</dbReference>
<reference evidence="10" key="1">
    <citation type="submission" date="2023-03" db="EMBL/GenBank/DDBJ databases">
        <title>Near-Complete genome sequence of Lipomyces tetrasporous NRRL Y-64009, an oleaginous yeast capable of growing on lignocellulosic hydrolysates.</title>
        <authorList>
            <consortium name="Lawrence Berkeley National Laboratory"/>
            <person name="Jagtap S.S."/>
            <person name="Liu J.-J."/>
            <person name="Walukiewicz H.E."/>
            <person name="Pangilinan J."/>
            <person name="Lipzen A."/>
            <person name="Ahrendt S."/>
            <person name="Koriabine M."/>
            <person name="Cobaugh K."/>
            <person name="Salamov A."/>
            <person name="Yoshinaga Y."/>
            <person name="Ng V."/>
            <person name="Daum C."/>
            <person name="Grigoriev I.V."/>
            <person name="Slininger P.J."/>
            <person name="Dien B.S."/>
            <person name="Jin Y.-S."/>
            <person name="Rao C.V."/>
        </authorList>
    </citation>
    <scope>NUCLEOTIDE SEQUENCE</scope>
    <source>
        <strain evidence="10">NRRL Y-64009</strain>
    </source>
</reference>
<evidence type="ECO:0000256" key="4">
    <source>
        <dbReference type="ARBA" id="ARBA00022692"/>
    </source>
</evidence>
<evidence type="ECO:0000256" key="3">
    <source>
        <dbReference type="ARBA" id="ARBA00022448"/>
    </source>
</evidence>
<dbReference type="RefSeq" id="XP_056041620.1">
    <property type="nucleotide sequence ID" value="XM_056189717.1"/>
</dbReference>
<comment type="similarity">
    <text evidence="2 7">Belongs to the major facilitator superfamily. Sugar transporter (TC 2.A.1.1) family.</text>
</comment>
<evidence type="ECO:0000256" key="2">
    <source>
        <dbReference type="ARBA" id="ARBA00010992"/>
    </source>
</evidence>
<dbReference type="GO" id="GO:0005351">
    <property type="term" value="F:carbohydrate:proton symporter activity"/>
    <property type="evidence" value="ECO:0007669"/>
    <property type="project" value="TreeGrafter"/>
</dbReference>
<dbReference type="CDD" id="cd17356">
    <property type="entry name" value="MFS_HXT"/>
    <property type="match status" value="1"/>
</dbReference>
<gene>
    <name evidence="10" type="ORF">POJ06DRAFT_277429</name>
</gene>
<feature type="domain" description="Major facilitator superfamily (MFS) profile" evidence="9">
    <location>
        <begin position="10"/>
        <end position="457"/>
    </location>
</feature>
<feature type="transmembrane region" description="Helical" evidence="8">
    <location>
        <begin position="170"/>
        <end position="189"/>
    </location>
</feature>
<dbReference type="AlphaFoldDB" id="A0AAD7VRI8"/>
<comment type="caution">
    <text evidence="10">The sequence shown here is derived from an EMBL/GenBank/DDBJ whole genome shotgun (WGS) entry which is preliminary data.</text>
</comment>
<feature type="transmembrane region" description="Helical" evidence="8">
    <location>
        <begin position="78"/>
        <end position="96"/>
    </location>
</feature>
<evidence type="ECO:0000256" key="8">
    <source>
        <dbReference type="SAM" id="Phobius"/>
    </source>
</evidence>
<dbReference type="PROSITE" id="PS50850">
    <property type="entry name" value="MFS"/>
    <property type="match status" value="1"/>
</dbReference>
<dbReference type="PRINTS" id="PR00171">
    <property type="entry name" value="SUGRTRNSPORT"/>
</dbReference>
<feature type="transmembrane region" description="Helical" evidence="8">
    <location>
        <begin position="322"/>
        <end position="344"/>
    </location>
</feature>
<evidence type="ECO:0000313" key="11">
    <source>
        <dbReference type="Proteomes" id="UP001217417"/>
    </source>
</evidence>
<proteinExistence type="inferred from homology"/>
<dbReference type="PROSITE" id="PS00217">
    <property type="entry name" value="SUGAR_TRANSPORT_2"/>
    <property type="match status" value="1"/>
</dbReference>
<feature type="transmembrane region" description="Helical" evidence="8">
    <location>
        <begin position="136"/>
        <end position="155"/>
    </location>
</feature>
<keyword evidence="4 8" id="KW-0812">Transmembrane</keyword>
<dbReference type="InterPro" id="IPR020846">
    <property type="entry name" value="MFS_dom"/>
</dbReference>
<dbReference type="Pfam" id="PF00083">
    <property type="entry name" value="Sugar_tr"/>
    <property type="match status" value="1"/>
</dbReference>
<organism evidence="10 11">
    <name type="scientific">Lipomyces tetrasporus</name>
    <dbReference type="NCBI Taxonomy" id="54092"/>
    <lineage>
        <taxon>Eukaryota</taxon>
        <taxon>Fungi</taxon>
        <taxon>Dikarya</taxon>
        <taxon>Ascomycota</taxon>
        <taxon>Saccharomycotina</taxon>
        <taxon>Lipomycetes</taxon>
        <taxon>Lipomycetales</taxon>
        <taxon>Lipomycetaceae</taxon>
        <taxon>Lipomyces</taxon>
    </lineage>
</organism>
<evidence type="ECO:0000313" key="10">
    <source>
        <dbReference type="EMBL" id="KAJ8098170.1"/>
    </source>
</evidence>
<feature type="transmembrane region" description="Helical" evidence="8">
    <location>
        <begin position="102"/>
        <end position="124"/>
    </location>
</feature>
<keyword evidence="3 7" id="KW-0813">Transport</keyword>
<dbReference type="EMBL" id="JARPMG010000009">
    <property type="protein sequence ID" value="KAJ8098170.1"/>
    <property type="molecule type" value="Genomic_DNA"/>
</dbReference>
<name>A0AAD7VRI8_9ASCO</name>
<feature type="transmembrane region" description="Helical" evidence="8">
    <location>
        <begin position="405"/>
        <end position="424"/>
    </location>
</feature>
<feature type="transmembrane region" description="Helical" evidence="8">
    <location>
        <begin position="430"/>
        <end position="451"/>
    </location>
</feature>
<dbReference type="InterPro" id="IPR003663">
    <property type="entry name" value="Sugar/inositol_transpt"/>
</dbReference>
<dbReference type="InterPro" id="IPR005828">
    <property type="entry name" value="MFS_sugar_transport-like"/>
</dbReference>
<sequence length="524" mass="58245">MVRLLNVYTISAFAALGGALFGFDISSMSGVIGTEQYQNYYGNPLGARQGAITSAMAAGSLVGALSSSFLGDRLSRKVSIQIGAALWIVGAIVQSASTGVPMLVVGRLLAGLCVGVTSSLVPIYQSEIAPRKIRGRIVSLQQFAITWGIMVQYFIEYGCSFLNSTASFRIPWAIQAVPAIVLLVGLFWFPRSPRWLASKDHWEEALRVLAFLRSPANDINDPLVLAEYKEIEDQIRSEREEQSNSYRELFSRKMRKRVILSMAIQMWSQLSGMNVMMYYIVYVLKSAGIANSMLASAVQYVINVVMTIPSILWTDKWGRRPALLIGAIVMGFWLFAIGGLLMRFGEPNPDVDQPYTWIVVGHPSATRAILACSYLAVATFAVSWGPVGWMYPPEIVPLRIRAKSVALATATNWASNFALGFAVPPLLRSIQWRLFFIFGAFNVAAFIHVWFAAPETKRRTLEELDEVFEYGEPLWRSFLGRRESNKLDMLARDIEIGILKIGRPSHVEATYVTTENAHSDRTIP</sequence>
<dbReference type="SUPFAM" id="SSF103473">
    <property type="entry name" value="MFS general substrate transporter"/>
    <property type="match status" value="1"/>
</dbReference>
<accession>A0AAD7VRI8</accession>
<feature type="transmembrane region" description="Helical" evidence="8">
    <location>
        <begin position="7"/>
        <end position="32"/>
    </location>
</feature>
<evidence type="ECO:0000256" key="6">
    <source>
        <dbReference type="ARBA" id="ARBA00023136"/>
    </source>
</evidence>
<dbReference type="InterPro" id="IPR050360">
    <property type="entry name" value="MFS_Sugar_Transporters"/>
</dbReference>
<feature type="transmembrane region" description="Helical" evidence="8">
    <location>
        <begin position="52"/>
        <end position="71"/>
    </location>
</feature>
<dbReference type="InterPro" id="IPR005829">
    <property type="entry name" value="Sugar_transporter_CS"/>
</dbReference>
<feature type="transmembrane region" description="Helical" evidence="8">
    <location>
        <begin position="293"/>
        <end position="313"/>
    </location>
</feature>
<feature type="transmembrane region" description="Helical" evidence="8">
    <location>
        <begin position="364"/>
        <end position="384"/>
    </location>
</feature>
<keyword evidence="11" id="KW-1185">Reference proteome</keyword>
<dbReference type="PANTHER" id="PTHR48022">
    <property type="entry name" value="PLASTIDIC GLUCOSE TRANSPORTER 4"/>
    <property type="match status" value="1"/>
</dbReference>
<evidence type="ECO:0000256" key="7">
    <source>
        <dbReference type="RuleBase" id="RU003346"/>
    </source>
</evidence>
<dbReference type="InterPro" id="IPR036259">
    <property type="entry name" value="MFS_trans_sf"/>
</dbReference>
<dbReference type="NCBIfam" id="TIGR00879">
    <property type="entry name" value="SP"/>
    <property type="match status" value="1"/>
</dbReference>
<evidence type="ECO:0000256" key="1">
    <source>
        <dbReference type="ARBA" id="ARBA00004141"/>
    </source>
</evidence>
<dbReference type="Proteomes" id="UP001217417">
    <property type="component" value="Unassembled WGS sequence"/>
</dbReference>
<dbReference type="GO" id="GO:0016020">
    <property type="term" value="C:membrane"/>
    <property type="evidence" value="ECO:0007669"/>
    <property type="project" value="UniProtKB-SubCell"/>
</dbReference>
<evidence type="ECO:0000259" key="9">
    <source>
        <dbReference type="PROSITE" id="PS50850"/>
    </source>
</evidence>
<feature type="transmembrane region" description="Helical" evidence="8">
    <location>
        <begin position="258"/>
        <end position="281"/>
    </location>
</feature>
<evidence type="ECO:0000256" key="5">
    <source>
        <dbReference type="ARBA" id="ARBA00022989"/>
    </source>
</evidence>
<keyword evidence="6 8" id="KW-0472">Membrane</keyword>
<dbReference type="GeneID" id="80884883"/>
<dbReference type="Gene3D" id="1.20.1250.20">
    <property type="entry name" value="MFS general substrate transporter like domains"/>
    <property type="match status" value="1"/>
</dbReference>
<dbReference type="PANTHER" id="PTHR48022:SF35">
    <property type="entry name" value="MAJOR FACILITATOR SUPERFAMILY (MFS) PROFILE DOMAIN-CONTAINING PROTEIN"/>
    <property type="match status" value="1"/>
</dbReference>
<comment type="subcellular location">
    <subcellularLocation>
        <location evidence="1">Membrane</location>
        <topology evidence="1">Multi-pass membrane protein</topology>
    </subcellularLocation>
</comment>
<keyword evidence="5 8" id="KW-1133">Transmembrane helix</keyword>